<name>A0A1C5HJW6_9ACTN</name>
<dbReference type="SMART" id="SM00422">
    <property type="entry name" value="HTH_MERR"/>
    <property type="match status" value="1"/>
</dbReference>
<dbReference type="InterPro" id="IPR000551">
    <property type="entry name" value="MerR-type_HTH_dom"/>
</dbReference>
<reference evidence="4" key="1">
    <citation type="submission" date="2016-06" db="EMBL/GenBank/DDBJ databases">
        <authorList>
            <person name="Varghese N."/>
            <person name="Submissions Spin"/>
        </authorList>
    </citation>
    <scope>NUCLEOTIDE SEQUENCE [LARGE SCALE GENOMIC DNA]</scope>
    <source>
        <strain evidence="4">DSM 43819</strain>
    </source>
</reference>
<protein>
    <submittedName>
        <fullName evidence="3">DNA-binding transcriptional regulator, MerR family</fullName>
    </submittedName>
</protein>
<evidence type="ECO:0000313" key="4">
    <source>
        <dbReference type="Proteomes" id="UP000198221"/>
    </source>
</evidence>
<gene>
    <name evidence="3" type="ORF">GA0070613_1420</name>
</gene>
<dbReference type="PRINTS" id="PR00040">
    <property type="entry name" value="HTHMERR"/>
</dbReference>
<dbReference type="OrthoDB" id="4569196at2"/>
<proteinExistence type="predicted"/>
<keyword evidence="4" id="KW-1185">Reference proteome</keyword>
<evidence type="ECO:0000313" key="3">
    <source>
        <dbReference type="EMBL" id="SCG46157.1"/>
    </source>
</evidence>
<dbReference type="InterPro" id="IPR009061">
    <property type="entry name" value="DNA-bd_dom_put_sf"/>
</dbReference>
<keyword evidence="1 3" id="KW-0238">DNA-binding</keyword>
<dbReference type="RefSeq" id="WP_089011544.1">
    <property type="nucleotide sequence ID" value="NZ_LT607754.1"/>
</dbReference>
<accession>A0A1C5HJW6</accession>
<dbReference type="Gene3D" id="1.10.1660.10">
    <property type="match status" value="1"/>
</dbReference>
<evidence type="ECO:0000259" key="2">
    <source>
        <dbReference type="PROSITE" id="PS50937"/>
    </source>
</evidence>
<dbReference type="Proteomes" id="UP000198221">
    <property type="component" value="Chromosome I"/>
</dbReference>
<dbReference type="PROSITE" id="PS50937">
    <property type="entry name" value="HTH_MERR_2"/>
    <property type="match status" value="1"/>
</dbReference>
<evidence type="ECO:0000256" key="1">
    <source>
        <dbReference type="ARBA" id="ARBA00023125"/>
    </source>
</evidence>
<dbReference type="CDD" id="cd00592">
    <property type="entry name" value="HTH_MerR-like"/>
    <property type="match status" value="1"/>
</dbReference>
<feature type="domain" description="HTH merR-type" evidence="2">
    <location>
        <begin position="1"/>
        <end position="70"/>
    </location>
</feature>
<dbReference type="InterPro" id="IPR047057">
    <property type="entry name" value="MerR_fam"/>
</dbReference>
<dbReference type="GO" id="GO:0003700">
    <property type="term" value="F:DNA-binding transcription factor activity"/>
    <property type="evidence" value="ECO:0007669"/>
    <property type="project" value="InterPro"/>
</dbReference>
<sequence>MLTIGRLASYAGVTIRAVRHYHQIGLLREPERDASGYRTYDAAAVVRLIRIRTLAEAGVPLARVRELLDADPETFAAATTEIDRQLRAQIRALQEHRRRIAQLGSGDSLALPEEVIDYLDRLRATGAPEAMIVAERDAWILIAARWPEAIPAFMAQKVAELADPKIVRLYQLIGRIAEDWEDEELLRETADLMSELFEQAAANGQLDWRDEHGPDAEFIRLMDAFADGAHPAVARLRELIAERGWTGWTRVEKREP</sequence>
<dbReference type="GO" id="GO:0003677">
    <property type="term" value="F:DNA binding"/>
    <property type="evidence" value="ECO:0007669"/>
    <property type="project" value="UniProtKB-KW"/>
</dbReference>
<dbReference type="PANTHER" id="PTHR30204">
    <property type="entry name" value="REDOX-CYCLING DRUG-SENSING TRANSCRIPTIONAL ACTIVATOR SOXR"/>
    <property type="match status" value="1"/>
</dbReference>
<dbReference type="SUPFAM" id="SSF46955">
    <property type="entry name" value="Putative DNA-binding domain"/>
    <property type="match status" value="1"/>
</dbReference>
<dbReference type="AlphaFoldDB" id="A0A1C5HJW6"/>
<organism evidence="3 4">
    <name type="scientific">Micromonospora inositola</name>
    <dbReference type="NCBI Taxonomy" id="47865"/>
    <lineage>
        <taxon>Bacteria</taxon>
        <taxon>Bacillati</taxon>
        <taxon>Actinomycetota</taxon>
        <taxon>Actinomycetes</taxon>
        <taxon>Micromonosporales</taxon>
        <taxon>Micromonosporaceae</taxon>
        <taxon>Micromonospora</taxon>
    </lineage>
</organism>
<dbReference type="PANTHER" id="PTHR30204:SF93">
    <property type="entry name" value="HTH MERR-TYPE DOMAIN-CONTAINING PROTEIN"/>
    <property type="match status" value="1"/>
</dbReference>
<dbReference type="EMBL" id="LT607754">
    <property type="protein sequence ID" value="SCG46157.1"/>
    <property type="molecule type" value="Genomic_DNA"/>
</dbReference>
<dbReference type="Pfam" id="PF13411">
    <property type="entry name" value="MerR_1"/>
    <property type="match status" value="1"/>
</dbReference>